<evidence type="ECO:0000256" key="1">
    <source>
        <dbReference type="SAM" id="MobiDB-lite"/>
    </source>
</evidence>
<feature type="compositionally biased region" description="Low complexity" evidence="1">
    <location>
        <begin position="42"/>
        <end position="51"/>
    </location>
</feature>
<evidence type="ECO:0000313" key="6">
    <source>
        <dbReference type="Proteomes" id="UP000663870"/>
    </source>
</evidence>
<dbReference type="EMBL" id="CAJNOL010000147">
    <property type="protein sequence ID" value="CAF0885383.1"/>
    <property type="molecule type" value="Genomic_DNA"/>
</dbReference>
<dbReference type="EMBL" id="CAJNOH010000095">
    <property type="protein sequence ID" value="CAF0862826.1"/>
    <property type="molecule type" value="Genomic_DNA"/>
</dbReference>
<name>A0A813WZJ3_9BILA</name>
<feature type="compositionally biased region" description="Polar residues" evidence="1">
    <location>
        <begin position="22"/>
        <end position="41"/>
    </location>
</feature>
<protein>
    <submittedName>
        <fullName evidence="2">Uncharacterized protein</fullName>
    </submittedName>
</protein>
<keyword evidence="6" id="KW-1185">Reference proteome</keyword>
<feature type="region of interest" description="Disordered" evidence="1">
    <location>
        <begin position="18"/>
        <end position="51"/>
    </location>
</feature>
<proteinExistence type="predicted"/>
<dbReference type="Proteomes" id="UP000663854">
    <property type="component" value="Unassembled WGS sequence"/>
</dbReference>
<gene>
    <name evidence="3" type="ORF">JXQ802_LOCUS8337</name>
    <name evidence="4" type="ORF">JXQ802_LOCUS8372</name>
    <name evidence="2" type="ORF">PYM288_LOCUS7646</name>
</gene>
<evidence type="ECO:0000313" key="3">
    <source>
        <dbReference type="EMBL" id="CAF0884691.1"/>
    </source>
</evidence>
<dbReference type="EMBL" id="CAJNOL010000146">
    <property type="protein sequence ID" value="CAF0884691.1"/>
    <property type="molecule type" value="Genomic_DNA"/>
</dbReference>
<dbReference type="AlphaFoldDB" id="A0A813WZJ3"/>
<accession>A0A813WZJ3</accession>
<comment type="caution">
    <text evidence="2">The sequence shown here is derived from an EMBL/GenBank/DDBJ whole genome shotgun (WGS) entry which is preliminary data.</text>
</comment>
<reference evidence="2" key="1">
    <citation type="submission" date="2021-02" db="EMBL/GenBank/DDBJ databases">
        <authorList>
            <person name="Nowell W R."/>
        </authorList>
    </citation>
    <scope>NUCLEOTIDE SEQUENCE</scope>
</reference>
<organism evidence="2 5">
    <name type="scientific">Rotaria sordida</name>
    <dbReference type="NCBI Taxonomy" id="392033"/>
    <lineage>
        <taxon>Eukaryota</taxon>
        <taxon>Metazoa</taxon>
        <taxon>Spiralia</taxon>
        <taxon>Gnathifera</taxon>
        <taxon>Rotifera</taxon>
        <taxon>Eurotatoria</taxon>
        <taxon>Bdelloidea</taxon>
        <taxon>Philodinida</taxon>
        <taxon>Philodinidae</taxon>
        <taxon>Rotaria</taxon>
    </lineage>
</organism>
<sequence length="291" mass="35076">MTILPFLDIKATPIRSVESPRLSRTQSLPRIGDSNKSPRQQSLNSSDTLSTASSSLIRCSIPPIRKRTPKIKITRRSDEILKKLPHEKTPGICAHNPIWKPLTRELPDYDYLWEPLQREDIRHQYDYYIAPQRIIASLPDEPFKMTTMYETPDRHYHNYKRVRAMQQRQWNKEHIQYTIYPYAKIDEREMYNKQIRSTLKEQMKEKIQADKNEQSIKNLECQILIQRDRQDLEDDKQKQDKRAQLLFKVTTRNKDLMENKWEYDQWNRIHQWHVERTILADDPINWSKTMT</sequence>
<evidence type="ECO:0000313" key="2">
    <source>
        <dbReference type="EMBL" id="CAF0862826.1"/>
    </source>
</evidence>
<evidence type="ECO:0000313" key="5">
    <source>
        <dbReference type="Proteomes" id="UP000663854"/>
    </source>
</evidence>
<dbReference type="Proteomes" id="UP000663870">
    <property type="component" value="Unassembled WGS sequence"/>
</dbReference>
<evidence type="ECO:0000313" key="4">
    <source>
        <dbReference type="EMBL" id="CAF0885383.1"/>
    </source>
</evidence>